<evidence type="ECO:0000313" key="3">
    <source>
        <dbReference type="Proteomes" id="UP000823611"/>
    </source>
</evidence>
<accession>A0A9D9DW99</accession>
<dbReference type="InterPro" id="IPR018392">
    <property type="entry name" value="LysM"/>
</dbReference>
<dbReference type="EMBL" id="JADIMX010000025">
    <property type="protein sequence ID" value="MBO8433918.1"/>
    <property type="molecule type" value="Genomic_DNA"/>
</dbReference>
<sequence length="216" mass="24601">MYRFYFKCESDSLMLPASPSYFKIKIGSRNKKVDIVKLGEVGIIKTIGLREMEFDFVLSRNGFWQGGYGNYEPVHYLNKFREFKNSGSPITFIVIRMLPDGKRSFDTNIVATIEDYTVTEVAGECGDFKVQMRLREYIPFKSTKLSVDDSGLIYKNETLRDTKEVSRTYTVKEGDSLWKIAKTQLNDGSKFMEIASLNGISNPNLIYPGMVLNIGG</sequence>
<gene>
    <name evidence="2" type="ORF">IAC55_01175</name>
</gene>
<dbReference type="PANTHER" id="PTHR34700">
    <property type="entry name" value="POTASSIUM BINDING PROTEIN KBP"/>
    <property type="match status" value="1"/>
</dbReference>
<dbReference type="Gene3D" id="3.10.350.10">
    <property type="entry name" value="LysM domain"/>
    <property type="match status" value="1"/>
</dbReference>
<name>A0A9D9DW99_9FIRM</name>
<evidence type="ECO:0000313" key="2">
    <source>
        <dbReference type="EMBL" id="MBO8433918.1"/>
    </source>
</evidence>
<comment type="caution">
    <text evidence="2">The sequence shown here is derived from an EMBL/GenBank/DDBJ whole genome shotgun (WGS) entry which is preliminary data.</text>
</comment>
<dbReference type="SMART" id="SM00257">
    <property type="entry name" value="LysM"/>
    <property type="match status" value="1"/>
</dbReference>
<dbReference type="InterPro" id="IPR052196">
    <property type="entry name" value="Bact_Kbp"/>
</dbReference>
<reference evidence="2" key="1">
    <citation type="submission" date="2020-10" db="EMBL/GenBank/DDBJ databases">
        <authorList>
            <person name="Gilroy R."/>
        </authorList>
    </citation>
    <scope>NUCLEOTIDE SEQUENCE</scope>
    <source>
        <strain evidence="2">F6-4510</strain>
    </source>
</reference>
<proteinExistence type="predicted"/>
<dbReference type="SUPFAM" id="SSF54106">
    <property type="entry name" value="LysM domain"/>
    <property type="match status" value="1"/>
</dbReference>
<protein>
    <submittedName>
        <fullName evidence="2">LysM peptidoglycan-binding domain-containing protein</fullName>
    </submittedName>
</protein>
<evidence type="ECO:0000259" key="1">
    <source>
        <dbReference type="PROSITE" id="PS51782"/>
    </source>
</evidence>
<dbReference type="Pfam" id="PF01476">
    <property type="entry name" value="LysM"/>
    <property type="match status" value="1"/>
</dbReference>
<organism evidence="2 3">
    <name type="scientific">Candidatus Fimicola merdigallinarum</name>
    <dbReference type="NCBI Taxonomy" id="2840819"/>
    <lineage>
        <taxon>Bacteria</taxon>
        <taxon>Bacillati</taxon>
        <taxon>Bacillota</taxon>
        <taxon>Clostridia</taxon>
        <taxon>Lachnospirales</taxon>
        <taxon>Lachnospiraceae</taxon>
        <taxon>Lachnospiraceae incertae sedis</taxon>
        <taxon>Candidatus Fimicola</taxon>
    </lineage>
</organism>
<dbReference type="InterPro" id="IPR036779">
    <property type="entry name" value="LysM_dom_sf"/>
</dbReference>
<dbReference type="Proteomes" id="UP000823611">
    <property type="component" value="Unassembled WGS sequence"/>
</dbReference>
<dbReference type="PROSITE" id="PS51782">
    <property type="entry name" value="LYSM"/>
    <property type="match status" value="1"/>
</dbReference>
<dbReference type="AlphaFoldDB" id="A0A9D9DW99"/>
<dbReference type="PANTHER" id="PTHR34700:SF4">
    <property type="entry name" value="PHAGE-LIKE ELEMENT PBSX PROTEIN XKDP"/>
    <property type="match status" value="1"/>
</dbReference>
<feature type="domain" description="LysM" evidence="1">
    <location>
        <begin position="167"/>
        <end position="214"/>
    </location>
</feature>
<reference evidence="2" key="2">
    <citation type="journal article" date="2021" name="PeerJ">
        <title>Extensive microbial diversity within the chicken gut microbiome revealed by metagenomics and culture.</title>
        <authorList>
            <person name="Gilroy R."/>
            <person name="Ravi A."/>
            <person name="Getino M."/>
            <person name="Pursley I."/>
            <person name="Horton D.L."/>
            <person name="Alikhan N.F."/>
            <person name="Baker D."/>
            <person name="Gharbi K."/>
            <person name="Hall N."/>
            <person name="Watson M."/>
            <person name="Adriaenssens E.M."/>
            <person name="Foster-Nyarko E."/>
            <person name="Jarju S."/>
            <person name="Secka A."/>
            <person name="Antonio M."/>
            <person name="Oren A."/>
            <person name="Chaudhuri R.R."/>
            <person name="La Ragione R."/>
            <person name="Hildebrand F."/>
            <person name="Pallen M.J."/>
        </authorList>
    </citation>
    <scope>NUCLEOTIDE SEQUENCE</scope>
    <source>
        <strain evidence="2">F6-4510</strain>
    </source>
</reference>
<dbReference type="CDD" id="cd00118">
    <property type="entry name" value="LysM"/>
    <property type="match status" value="1"/>
</dbReference>